<evidence type="ECO:0000256" key="4">
    <source>
        <dbReference type="ARBA" id="ARBA00011738"/>
    </source>
</evidence>
<keyword evidence="9 11" id="KW-0413">Isomerase</keyword>
<dbReference type="SUPFAM" id="SSF51366">
    <property type="entry name" value="Ribulose-phoshate binding barrel"/>
    <property type="match status" value="1"/>
</dbReference>
<comment type="cofactor">
    <cofactor evidence="1">
        <name>Mn(2+)</name>
        <dbReference type="ChEBI" id="CHEBI:29035"/>
    </cofactor>
</comment>
<evidence type="ECO:0000313" key="11">
    <source>
        <dbReference type="EMBL" id="PIT92655.1"/>
    </source>
</evidence>
<comment type="cofactor">
    <cofactor evidence="3">
        <name>Fe(2+)</name>
        <dbReference type="ChEBI" id="CHEBI:29033"/>
    </cofactor>
</comment>
<evidence type="ECO:0000256" key="5">
    <source>
        <dbReference type="ARBA" id="ARBA00022723"/>
    </source>
</evidence>
<comment type="cofactor">
    <cofactor evidence="2">
        <name>Zn(2+)</name>
        <dbReference type="ChEBI" id="CHEBI:29105"/>
    </cofactor>
</comment>
<evidence type="ECO:0000256" key="6">
    <source>
        <dbReference type="ARBA" id="ARBA00022833"/>
    </source>
</evidence>
<proteinExistence type="predicted"/>
<protein>
    <submittedName>
        <fullName evidence="11">Ribulose-phosphate 3-epimerase</fullName>
        <ecNumber evidence="11">5.1.3.1</ecNumber>
    </submittedName>
</protein>
<keyword evidence="8" id="KW-0464">Manganese</keyword>
<dbReference type="Pfam" id="PF00834">
    <property type="entry name" value="Ribul_P_3_epim"/>
    <property type="match status" value="1"/>
</dbReference>
<dbReference type="InterPro" id="IPR000056">
    <property type="entry name" value="Ribul_P_3_epim-like"/>
</dbReference>
<accession>A0A2M6WIQ9</accession>
<dbReference type="PANTHER" id="PTHR11749">
    <property type="entry name" value="RIBULOSE-5-PHOSPHATE-3-EPIMERASE"/>
    <property type="match status" value="1"/>
</dbReference>
<keyword evidence="7" id="KW-0408">Iron</keyword>
<organism evidence="11 12">
    <name type="scientific">Candidatus Harrisonbacteria bacterium CG10_big_fil_rev_8_21_14_0_10_42_17</name>
    <dbReference type="NCBI Taxonomy" id="1974584"/>
    <lineage>
        <taxon>Bacteria</taxon>
        <taxon>Candidatus Harrisoniibacteriota</taxon>
    </lineage>
</organism>
<dbReference type="EMBL" id="PFBA01000013">
    <property type="protein sequence ID" value="PIT92655.1"/>
    <property type="molecule type" value="Genomic_DNA"/>
</dbReference>
<evidence type="ECO:0000256" key="7">
    <source>
        <dbReference type="ARBA" id="ARBA00023004"/>
    </source>
</evidence>
<dbReference type="GO" id="GO:0006163">
    <property type="term" value="P:purine nucleotide metabolic process"/>
    <property type="evidence" value="ECO:0007669"/>
    <property type="project" value="UniProtKB-ARBA"/>
</dbReference>
<evidence type="ECO:0000256" key="3">
    <source>
        <dbReference type="ARBA" id="ARBA00001954"/>
    </source>
</evidence>
<evidence type="ECO:0000256" key="8">
    <source>
        <dbReference type="ARBA" id="ARBA00023211"/>
    </source>
</evidence>
<evidence type="ECO:0000256" key="10">
    <source>
        <dbReference type="ARBA" id="ARBA00023277"/>
    </source>
</evidence>
<evidence type="ECO:0000256" key="9">
    <source>
        <dbReference type="ARBA" id="ARBA00023235"/>
    </source>
</evidence>
<evidence type="ECO:0000313" key="12">
    <source>
        <dbReference type="Proteomes" id="UP000228635"/>
    </source>
</evidence>
<dbReference type="GO" id="GO:0006091">
    <property type="term" value="P:generation of precursor metabolites and energy"/>
    <property type="evidence" value="ECO:0007669"/>
    <property type="project" value="UniProtKB-ARBA"/>
</dbReference>
<dbReference type="GO" id="GO:0046872">
    <property type="term" value="F:metal ion binding"/>
    <property type="evidence" value="ECO:0007669"/>
    <property type="project" value="UniProtKB-KW"/>
</dbReference>
<dbReference type="EC" id="5.1.3.1" evidence="11"/>
<dbReference type="CDD" id="cd00429">
    <property type="entry name" value="RPE"/>
    <property type="match status" value="1"/>
</dbReference>
<keyword evidence="5" id="KW-0479">Metal-binding</keyword>
<comment type="caution">
    <text evidence="11">The sequence shown here is derived from an EMBL/GenBank/DDBJ whole genome shotgun (WGS) entry which is preliminary data.</text>
</comment>
<keyword evidence="10" id="KW-0119">Carbohydrate metabolism</keyword>
<gene>
    <name evidence="11" type="ORF">COU08_01510</name>
</gene>
<dbReference type="GO" id="GO:0005975">
    <property type="term" value="P:carbohydrate metabolic process"/>
    <property type="evidence" value="ECO:0007669"/>
    <property type="project" value="InterPro"/>
</dbReference>
<reference evidence="12" key="1">
    <citation type="submission" date="2017-09" db="EMBL/GenBank/DDBJ databases">
        <title>Depth-based differentiation of microbial function through sediment-hosted aquifers and enrichment of novel symbionts in the deep terrestrial subsurface.</title>
        <authorList>
            <person name="Probst A.J."/>
            <person name="Ladd B."/>
            <person name="Jarett J.K."/>
            <person name="Geller-Mcgrath D.E."/>
            <person name="Sieber C.M.K."/>
            <person name="Emerson J.B."/>
            <person name="Anantharaman K."/>
            <person name="Thomas B.C."/>
            <person name="Malmstrom R."/>
            <person name="Stieglmeier M."/>
            <person name="Klingl A."/>
            <person name="Woyke T."/>
            <person name="Ryan C.M."/>
            <person name="Banfield J.F."/>
        </authorList>
    </citation>
    <scope>NUCLEOTIDE SEQUENCE [LARGE SCALE GENOMIC DNA]</scope>
</reference>
<dbReference type="InterPro" id="IPR011060">
    <property type="entry name" value="RibuloseP-bd_barrel"/>
</dbReference>
<dbReference type="GO" id="GO:0004750">
    <property type="term" value="F:D-ribulose-phosphate 3-epimerase activity"/>
    <property type="evidence" value="ECO:0007669"/>
    <property type="project" value="UniProtKB-EC"/>
</dbReference>
<dbReference type="Gene3D" id="3.20.20.70">
    <property type="entry name" value="Aldolase class I"/>
    <property type="match status" value="1"/>
</dbReference>
<keyword evidence="6" id="KW-0862">Zinc</keyword>
<dbReference type="AlphaFoldDB" id="A0A2M6WIQ9"/>
<dbReference type="InterPro" id="IPR013785">
    <property type="entry name" value="Aldolase_TIM"/>
</dbReference>
<evidence type="ECO:0000256" key="1">
    <source>
        <dbReference type="ARBA" id="ARBA00001936"/>
    </source>
</evidence>
<dbReference type="GO" id="GO:1901135">
    <property type="term" value="P:carbohydrate derivative metabolic process"/>
    <property type="evidence" value="ECO:0007669"/>
    <property type="project" value="UniProtKB-ARBA"/>
</dbReference>
<comment type="subunit">
    <text evidence="4">Homodimer.</text>
</comment>
<evidence type="ECO:0000256" key="2">
    <source>
        <dbReference type="ARBA" id="ARBA00001947"/>
    </source>
</evidence>
<name>A0A2M6WIQ9_9BACT</name>
<dbReference type="Proteomes" id="UP000228635">
    <property type="component" value="Unassembled WGS sequence"/>
</dbReference>
<sequence length="212" mass="23750">MEVIPSINTETFEATEERIVHASQFADWLHIDVTDGIFTKNYTWGKPNELKTIIQKHALTTNFEVHLMVTNPELLVEPWIRCGAKRVIVHIETLSRPPELLTTIKLLQAEVMLSSKPGTPVDRFSIYAHDFSQFQILSVDPGLPGQPFQDEALGRIRTLREKLPDVTIEVDGGINLETAQLCRDAGANRLISASYIFNSPDPKAAYDKLAGL</sequence>
<dbReference type="FunFam" id="3.20.20.70:FF:000191">
    <property type="entry name" value="ribulose-phosphate 3-epimerase isoform X2"/>
    <property type="match status" value="1"/>
</dbReference>
<dbReference type="GO" id="GO:0046496">
    <property type="term" value="P:nicotinamide nucleotide metabolic process"/>
    <property type="evidence" value="ECO:0007669"/>
    <property type="project" value="UniProtKB-ARBA"/>
</dbReference>